<gene>
    <name evidence="1" type="ORF">BBEV_1269</name>
</gene>
<dbReference type="OrthoDB" id="2361671at2"/>
<dbReference type="Gene3D" id="1.10.287.760">
    <property type="entry name" value="YqgQ-like"/>
    <property type="match status" value="1"/>
</dbReference>
<accession>A0A1D7QUE7</accession>
<dbReference type="KEGG" id="bbev:BBEV_1269"/>
<evidence type="ECO:0000313" key="1">
    <source>
        <dbReference type="EMBL" id="AOM82634.1"/>
    </source>
</evidence>
<dbReference type="Proteomes" id="UP000094463">
    <property type="component" value="Chromosome"/>
</dbReference>
<keyword evidence="2" id="KW-1185">Reference proteome</keyword>
<protein>
    <recommendedName>
        <fullName evidence="3">DUF910 family protein</fullName>
    </recommendedName>
</protein>
<evidence type="ECO:0000313" key="2">
    <source>
        <dbReference type="Proteomes" id="UP000094463"/>
    </source>
</evidence>
<name>A0A1D7QUE7_9BACI</name>
<organism evidence="1 2">
    <name type="scientific">Salisediminibacterium beveridgei</name>
    <dbReference type="NCBI Taxonomy" id="632773"/>
    <lineage>
        <taxon>Bacteria</taxon>
        <taxon>Bacillati</taxon>
        <taxon>Bacillota</taxon>
        <taxon>Bacilli</taxon>
        <taxon>Bacillales</taxon>
        <taxon>Bacillaceae</taxon>
        <taxon>Salisediminibacterium</taxon>
    </lineage>
</organism>
<sequence>MTYYELLQALKPYHSFIYTGDKLRDLDLIEEDVKELRRLGLIEQAFFRDAMLVISKERHQLLSKREG</sequence>
<dbReference type="RefSeq" id="WP_069364700.1">
    <property type="nucleotide sequence ID" value="NZ_CP012502.1"/>
</dbReference>
<dbReference type="EMBL" id="CP012502">
    <property type="protein sequence ID" value="AOM82634.1"/>
    <property type="molecule type" value="Genomic_DNA"/>
</dbReference>
<dbReference type="SUPFAM" id="SSF158379">
    <property type="entry name" value="YqgQ-like"/>
    <property type="match status" value="1"/>
</dbReference>
<proteinExistence type="predicted"/>
<dbReference type="AlphaFoldDB" id="A0A1D7QUE7"/>
<dbReference type="Pfam" id="PF06014">
    <property type="entry name" value="YqgQ-like"/>
    <property type="match status" value="1"/>
</dbReference>
<reference evidence="1 2" key="1">
    <citation type="submission" date="2015-08" db="EMBL/GenBank/DDBJ databases">
        <title>The complete genome sequence of Bacillus beveridgei MLTeJB.</title>
        <authorList>
            <person name="Hanson T.E."/>
            <person name="Mesa C."/>
            <person name="Basesman S.M."/>
            <person name="Oremland R.S."/>
        </authorList>
    </citation>
    <scope>NUCLEOTIDE SEQUENCE [LARGE SCALE GENOMIC DNA]</scope>
    <source>
        <strain evidence="1 2">MLTeJB</strain>
    </source>
</reference>
<dbReference type="InterPro" id="IPR009256">
    <property type="entry name" value="YqgQ-like"/>
</dbReference>
<dbReference type="InterPro" id="IPR023164">
    <property type="entry name" value="YqgQ-like_sf"/>
</dbReference>
<evidence type="ECO:0008006" key="3">
    <source>
        <dbReference type="Google" id="ProtNLM"/>
    </source>
</evidence>
<dbReference type="STRING" id="632773.BBEV_1269"/>